<protein>
    <submittedName>
        <fullName evidence="1">Uncharacterized protein</fullName>
    </submittedName>
</protein>
<sequence length="52" mass="5660">MIGRAPLFDHSEHNLVQSNQLSFKCLPAHESQSLPLLPSGPDGVHQLLIATD</sequence>
<gene>
    <name evidence="1" type="ORF">METZ01_LOCUS165398</name>
</gene>
<dbReference type="EMBL" id="UINC01029586">
    <property type="protein sequence ID" value="SVB12544.1"/>
    <property type="molecule type" value="Genomic_DNA"/>
</dbReference>
<dbReference type="AlphaFoldDB" id="A0A382BFX2"/>
<evidence type="ECO:0000313" key="1">
    <source>
        <dbReference type="EMBL" id="SVB12544.1"/>
    </source>
</evidence>
<dbReference type="AntiFam" id="ANF00028">
    <property type="entry name" value="Antisense to SRP RNA"/>
</dbReference>
<organism evidence="1">
    <name type="scientific">marine metagenome</name>
    <dbReference type="NCBI Taxonomy" id="408172"/>
    <lineage>
        <taxon>unclassified sequences</taxon>
        <taxon>metagenomes</taxon>
        <taxon>ecological metagenomes</taxon>
    </lineage>
</organism>
<name>A0A382BFX2_9ZZZZ</name>
<proteinExistence type="predicted"/>
<accession>A0A382BFX2</accession>
<reference evidence="1" key="1">
    <citation type="submission" date="2018-05" db="EMBL/GenBank/DDBJ databases">
        <authorList>
            <person name="Lanie J.A."/>
            <person name="Ng W.-L."/>
            <person name="Kazmierczak K.M."/>
            <person name="Andrzejewski T.M."/>
            <person name="Davidsen T.M."/>
            <person name="Wayne K.J."/>
            <person name="Tettelin H."/>
            <person name="Glass J.I."/>
            <person name="Rusch D."/>
            <person name="Podicherti R."/>
            <person name="Tsui H.-C.T."/>
            <person name="Winkler M.E."/>
        </authorList>
    </citation>
    <scope>NUCLEOTIDE SEQUENCE</scope>
</reference>